<dbReference type="EMBL" id="SFCI01001523">
    <property type="protein sequence ID" value="TFY75560.1"/>
    <property type="molecule type" value="Genomic_DNA"/>
</dbReference>
<gene>
    <name evidence="1" type="ORF">EWM64_g8452</name>
</gene>
<evidence type="ECO:0000313" key="1">
    <source>
        <dbReference type="EMBL" id="TFY75560.1"/>
    </source>
</evidence>
<evidence type="ECO:0000313" key="2">
    <source>
        <dbReference type="Proteomes" id="UP000298061"/>
    </source>
</evidence>
<dbReference type="Proteomes" id="UP000298061">
    <property type="component" value="Unassembled WGS sequence"/>
</dbReference>
<proteinExistence type="predicted"/>
<name>A0A4Y9ZMT7_9AGAM</name>
<keyword evidence="2" id="KW-1185">Reference proteome</keyword>
<protein>
    <submittedName>
        <fullName evidence="1">Uncharacterized protein</fullName>
    </submittedName>
</protein>
<dbReference type="AlphaFoldDB" id="A0A4Y9ZMT7"/>
<accession>A0A4Y9ZMT7</accession>
<comment type="caution">
    <text evidence="1">The sequence shown here is derived from an EMBL/GenBank/DDBJ whole genome shotgun (WGS) entry which is preliminary data.</text>
</comment>
<organism evidence="1 2">
    <name type="scientific">Hericium alpestre</name>
    <dbReference type="NCBI Taxonomy" id="135208"/>
    <lineage>
        <taxon>Eukaryota</taxon>
        <taxon>Fungi</taxon>
        <taxon>Dikarya</taxon>
        <taxon>Basidiomycota</taxon>
        <taxon>Agaricomycotina</taxon>
        <taxon>Agaricomycetes</taxon>
        <taxon>Russulales</taxon>
        <taxon>Hericiaceae</taxon>
        <taxon>Hericium</taxon>
    </lineage>
</organism>
<sequence>MLRRLYLKDVFVSWSAPFLRGLTYLHFEEDNYYSGESQIRDSDFFRALEMMPALETLYLAGVLPPSPGGCNTDNRAVRLPHLRSLTLISEAPQCLHVFKQLDIPSSCWVRIQCVDPDDQDLNDFLPRLCRQFPATVDPFHTLSFVYDSHDDITIGLKLWRASSVATSGVFRPLQHPDLLSKTEWRPAGNPARAAGN</sequence>
<reference evidence="1 2" key="1">
    <citation type="submission" date="2019-02" db="EMBL/GenBank/DDBJ databases">
        <title>Genome sequencing of the rare red list fungi Hericium alpestre (H. flagellum).</title>
        <authorList>
            <person name="Buettner E."/>
            <person name="Kellner H."/>
        </authorList>
    </citation>
    <scope>NUCLEOTIDE SEQUENCE [LARGE SCALE GENOMIC DNA]</scope>
    <source>
        <strain evidence="1 2">DSM 108284</strain>
    </source>
</reference>